<dbReference type="PROSITE" id="PS50828">
    <property type="entry name" value="SMR"/>
    <property type="match status" value="1"/>
</dbReference>
<dbReference type="Gene3D" id="3.30.1370.110">
    <property type="match status" value="1"/>
</dbReference>
<reference evidence="2 3" key="1">
    <citation type="submission" date="2017-08" db="EMBL/GenBank/DDBJ databases">
        <title>Acidophilic green algal genome provides insights into adaptation to an acidic environment.</title>
        <authorList>
            <person name="Hirooka S."/>
            <person name="Hirose Y."/>
            <person name="Kanesaki Y."/>
            <person name="Higuchi S."/>
            <person name="Fujiwara T."/>
            <person name="Onuma R."/>
            <person name="Era A."/>
            <person name="Ohbayashi R."/>
            <person name="Uzuka A."/>
            <person name="Nozaki H."/>
            <person name="Yoshikawa H."/>
            <person name="Miyagishima S.Y."/>
        </authorList>
    </citation>
    <scope>NUCLEOTIDE SEQUENCE [LARGE SCALE GENOMIC DNA]</scope>
    <source>
        <strain evidence="2 3">NIES-2499</strain>
    </source>
</reference>
<dbReference type="InterPro" id="IPR013899">
    <property type="entry name" value="DUF1771"/>
</dbReference>
<dbReference type="OrthoDB" id="3231855at2759"/>
<evidence type="ECO:0000259" key="1">
    <source>
        <dbReference type="PROSITE" id="PS50828"/>
    </source>
</evidence>
<dbReference type="SMART" id="SM01162">
    <property type="entry name" value="DUF1771"/>
    <property type="match status" value="1"/>
</dbReference>
<dbReference type="Pfam" id="PF01713">
    <property type="entry name" value="Smr"/>
    <property type="match status" value="1"/>
</dbReference>
<dbReference type="PANTHER" id="PTHR47417">
    <property type="entry name" value="SMR DOMAIN-CONTAINING PROTEIN YPL199C"/>
    <property type="match status" value="1"/>
</dbReference>
<accession>A0A250XCX2</accession>
<dbReference type="Pfam" id="PF08590">
    <property type="entry name" value="DUF1771"/>
    <property type="match status" value="1"/>
</dbReference>
<evidence type="ECO:0000313" key="3">
    <source>
        <dbReference type="Proteomes" id="UP000232323"/>
    </source>
</evidence>
<dbReference type="InterPro" id="IPR036063">
    <property type="entry name" value="Smr_dom_sf"/>
</dbReference>
<dbReference type="STRING" id="1157962.A0A250XCX2"/>
<dbReference type="InterPro" id="IPR002625">
    <property type="entry name" value="Smr_dom"/>
</dbReference>
<name>A0A250XCX2_9CHLO</name>
<feature type="domain" description="Smr" evidence="1">
    <location>
        <begin position="88"/>
        <end position="164"/>
    </location>
</feature>
<gene>
    <name evidence="2" type="ORF">CEUSTIGMA_g8373.t1</name>
</gene>
<evidence type="ECO:0000313" key="2">
    <source>
        <dbReference type="EMBL" id="GAX80938.1"/>
    </source>
</evidence>
<dbReference type="SMART" id="SM00463">
    <property type="entry name" value="SMR"/>
    <property type="match status" value="1"/>
</dbReference>
<dbReference type="Proteomes" id="UP000232323">
    <property type="component" value="Unassembled WGS sequence"/>
</dbReference>
<keyword evidence="3" id="KW-1185">Reference proteome</keyword>
<organism evidence="2 3">
    <name type="scientific">Chlamydomonas eustigma</name>
    <dbReference type="NCBI Taxonomy" id="1157962"/>
    <lineage>
        <taxon>Eukaryota</taxon>
        <taxon>Viridiplantae</taxon>
        <taxon>Chlorophyta</taxon>
        <taxon>core chlorophytes</taxon>
        <taxon>Chlorophyceae</taxon>
        <taxon>CS clade</taxon>
        <taxon>Chlamydomonadales</taxon>
        <taxon>Chlamydomonadaceae</taxon>
        <taxon>Chlamydomonas</taxon>
    </lineage>
</organism>
<dbReference type="PANTHER" id="PTHR47417:SF1">
    <property type="entry name" value="SMR DOMAIN-CONTAINING PROTEIN YPL199C"/>
    <property type="match status" value="1"/>
</dbReference>
<protein>
    <recommendedName>
        <fullName evidence="1">Smr domain-containing protein</fullName>
    </recommendedName>
</protein>
<dbReference type="SUPFAM" id="SSF160443">
    <property type="entry name" value="SMR domain-like"/>
    <property type="match status" value="1"/>
</dbReference>
<dbReference type="EMBL" id="BEGY01000058">
    <property type="protein sequence ID" value="GAX80938.1"/>
    <property type="molecule type" value="Genomic_DNA"/>
</dbReference>
<sequence>MGNFTSTLSPAEKLVSQNIGRDNVNKLYCQRNEIKQRSQEAYRRGDGHAAKMLSTEAKEIDRQAKEAQAKVAQEIFDQNNCQRCDGMVDLHGLHVAEAEAVAEKILRGAKRDGKGSVIFIVGRGLHSKDGVAKLKPAIERLINKHNLRCHPDTPHAGCVFAEFVSREDRGWFWGLLKGCSIM</sequence>
<dbReference type="InterPro" id="IPR053020">
    <property type="entry name" value="Smr_domain_protein"/>
</dbReference>
<proteinExistence type="predicted"/>
<comment type="caution">
    <text evidence="2">The sequence shown here is derived from an EMBL/GenBank/DDBJ whole genome shotgun (WGS) entry which is preliminary data.</text>
</comment>
<dbReference type="AlphaFoldDB" id="A0A250XCX2"/>